<dbReference type="EC" id="2.1.1.195" evidence="5"/>
<dbReference type="InterPro" id="IPR036074">
    <property type="entry name" value="CbiD_sf"/>
</dbReference>
<evidence type="ECO:0000256" key="4">
    <source>
        <dbReference type="ARBA" id="ARBA00022691"/>
    </source>
</evidence>
<gene>
    <name evidence="5" type="primary">cbiD</name>
    <name evidence="6" type="ORF">O0S10_02260</name>
</gene>
<organism evidence="6 7">
    <name type="scientific">Methanocorpusculum petauri</name>
    <dbReference type="NCBI Taxonomy" id="3002863"/>
    <lineage>
        <taxon>Archaea</taxon>
        <taxon>Methanobacteriati</taxon>
        <taxon>Methanobacteriota</taxon>
        <taxon>Stenosarchaea group</taxon>
        <taxon>Methanomicrobia</taxon>
        <taxon>Methanomicrobiales</taxon>
        <taxon>Methanocorpusculaceae</taxon>
        <taxon>Methanocorpusculum</taxon>
    </lineage>
</organism>
<evidence type="ECO:0000256" key="2">
    <source>
        <dbReference type="ARBA" id="ARBA00022603"/>
    </source>
</evidence>
<keyword evidence="4 5" id="KW-0949">S-adenosyl-L-methionine</keyword>
<protein>
    <recommendedName>
        <fullName evidence="5">Cobalt-precorrin-5B C(1)-methyltransferase</fullName>
        <ecNumber evidence="5">2.1.1.195</ecNumber>
    </recommendedName>
    <alternativeName>
        <fullName evidence="5">Cobalt-precorrin-6A synthase</fullName>
    </alternativeName>
</protein>
<dbReference type="Proteomes" id="UP001141422">
    <property type="component" value="Unassembled WGS sequence"/>
</dbReference>
<evidence type="ECO:0000313" key="6">
    <source>
        <dbReference type="EMBL" id="MCZ0860052.1"/>
    </source>
</evidence>
<sequence>MIDPVSGFPYPEAWVRLCTDEAARDLARSGFGVLTANGTVLRRGFTTGTTAAAAAFAAVASLAGAEVSEAEIVLPCGIPARVPACGRNGHGEAEKFAGDYPDDITAGILIVAEAKPSEMVLLAAGEGIGRFARATPRYGLGEPAISPQARAEILGAIEAACCLAGVAGAEVVLRIPEGARIGALTLNPKVGVFGGISVVGTTGFVEPWDDHLTETLGERIAAASDVVITTGRTGLRFSRLLFPACEVVLAGSKIAEALAAAEHCRSVVVCGLPGLILRFFHPEVATSRGFSTVEELAASAGGPAAMRAEVLDAVRRFPRVRVVLLDRDGAVLVDSREVQG</sequence>
<dbReference type="PANTHER" id="PTHR35863:SF1">
    <property type="entry name" value="COBALT-PRECORRIN-5B C(1)-METHYLTRANSFERASE"/>
    <property type="match status" value="1"/>
</dbReference>
<comment type="similarity">
    <text evidence="5">Belongs to the CbiD family.</text>
</comment>
<keyword evidence="3 5" id="KW-0808">Transferase</keyword>
<accession>A0ABT4IFL8</accession>
<dbReference type="SUPFAM" id="SSF111342">
    <property type="entry name" value="CbiD-like"/>
    <property type="match status" value="1"/>
</dbReference>
<dbReference type="EMBL" id="JAPTGB010000003">
    <property type="protein sequence ID" value="MCZ0860052.1"/>
    <property type="molecule type" value="Genomic_DNA"/>
</dbReference>
<dbReference type="PANTHER" id="PTHR35863">
    <property type="entry name" value="COBALT-PRECORRIN-5B C(1)-METHYLTRANSFERASE"/>
    <property type="match status" value="1"/>
</dbReference>
<dbReference type="RefSeq" id="WP_268924273.1">
    <property type="nucleotide sequence ID" value="NZ_JAPTGB010000003.1"/>
</dbReference>
<dbReference type="Gene3D" id="3.40.50.10720">
    <property type="entry name" value="CbiD-like domains"/>
    <property type="match status" value="1"/>
</dbReference>
<comment type="catalytic activity">
    <reaction evidence="5">
        <text>Co-precorrin-5B + S-adenosyl-L-methionine = Co-precorrin-6A + S-adenosyl-L-homocysteine</text>
        <dbReference type="Rhea" id="RHEA:26285"/>
        <dbReference type="ChEBI" id="CHEBI:57856"/>
        <dbReference type="ChEBI" id="CHEBI:59789"/>
        <dbReference type="ChEBI" id="CHEBI:60063"/>
        <dbReference type="ChEBI" id="CHEBI:60064"/>
        <dbReference type="EC" id="2.1.1.195"/>
    </reaction>
</comment>
<dbReference type="GO" id="GO:0008168">
    <property type="term" value="F:methyltransferase activity"/>
    <property type="evidence" value="ECO:0007669"/>
    <property type="project" value="UniProtKB-KW"/>
</dbReference>
<evidence type="ECO:0000256" key="1">
    <source>
        <dbReference type="ARBA" id="ARBA00022573"/>
    </source>
</evidence>
<dbReference type="NCBIfam" id="NF000856">
    <property type="entry name" value="PRK00075.2-5"/>
    <property type="match status" value="1"/>
</dbReference>
<dbReference type="Gene3D" id="3.30.2110.10">
    <property type="entry name" value="CbiD-like"/>
    <property type="match status" value="1"/>
</dbReference>
<comment type="caution">
    <text evidence="6">The sequence shown here is derived from an EMBL/GenBank/DDBJ whole genome shotgun (WGS) entry which is preliminary data.</text>
</comment>
<reference evidence="6" key="1">
    <citation type="submission" date="2022-12" db="EMBL/GenBank/DDBJ databases">
        <title>Isolation and characterisation of novel Methanocorpusculum spp. from native Australian herbivores indicates the genus is ancestrally host-associated.</title>
        <authorList>
            <person name="Volmer J.G."/>
            <person name="Soo R.M."/>
            <person name="Evans P.N."/>
            <person name="Hoedt E.C."/>
            <person name="Astorga Alsina A.L."/>
            <person name="Woodcroft B.J."/>
            <person name="Tyson G.W."/>
            <person name="Hugenholtz P."/>
            <person name="Morrison M."/>
        </authorList>
    </citation>
    <scope>NUCLEOTIDE SEQUENCE</scope>
    <source>
        <strain evidence="6">MG</strain>
    </source>
</reference>
<evidence type="ECO:0000256" key="5">
    <source>
        <dbReference type="HAMAP-Rule" id="MF_00787"/>
    </source>
</evidence>
<evidence type="ECO:0000313" key="7">
    <source>
        <dbReference type="Proteomes" id="UP001141422"/>
    </source>
</evidence>
<dbReference type="Pfam" id="PF01888">
    <property type="entry name" value="CbiD"/>
    <property type="match status" value="1"/>
</dbReference>
<dbReference type="GO" id="GO:0032259">
    <property type="term" value="P:methylation"/>
    <property type="evidence" value="ECO:0007669"/>
    <property type="project" value="UniProtKB-KW"/>
</dbReference>
<proteinExistence type="inferred from homology"/>
<keyword evidence="7" id="KW-1185">Reference proteome</keyword>
<comment type="function">
    <text evidence="5">Catalyzes the methylation of C-1 in cobalt-precorrin-5B to form cobalt-precorrin-6A.</text>
</comment>
<dbReference type="InterPro" id="IPR002748">
    <property type="entry name" value="CbiD"/>
</dbReference>
<keyword evidence="1 5" id="KW-0169">Cobalamin biosynthesis</keyword>
<name>A0ABT4IFL8_9EURY</name>
<dbReference type="HAMAP" id="MF_00787">
    <property type="entry name" value="CbiD"/>
    <property type="match status" value="1"/>
</dbReference>
<evidence type="ECO:0000256" key="3">
    <source>
        <dbReference type="ARBA" id="ARBA00022679"/>
    </source>
</evidence>
<keyword evidence="2 5" id="KW-0489">Methyltransferase</keyword>
<comment type="pathway">
    <text evidence="5">Cofactor biosynthesis; adenosylcobalamin biosynthesis; cob(II)yrinate a,c-diamide from sirohydrochlorin (anaerobic route): step 6/10.</text>
</comment>